<protein>
    <submittedName>
        <fullName evidence="2">Uncharacterized protein</fullName>
    </submittedName>
</protein>
<keyword evidence="1" id="KW-1133">Transmembrane helix</keyword>
<dbReference type="EMBL" id="JAVRHK010000001">
    <property type="protein sequence ID" value="MDT0675085.1"/>
    <property type="molecule type" value="Genomic_DNA"/>
</dbReference>
<evidence type="ECO:0000256" key="1">
    <source>
        <dbReference type="SAM" id="Phobius"/>
    </source>
</evidence>
<feature type="transmembrane region" description="Helical" evidence="1">
    <location>
        <begin position="30"/>
        <end position="51"/>
    </location>
</feature>
<dbReference type="Proteomes" id="UP001262582">
    <property type="component" value="Unassembled WGS sequence"/>
</dbReference>
<feature type="transmembrane region" description="Helical" evidence="1">
    <location>
        <begin position="7"/>
        <end position="24"/>
    </location>
</feature>
<proteinExistence type="predicted"/>
<reference evidence="2 3" key="1">
    <citation type="submission" date="2023-09" db="EMBL/GenBank/DDBJ databases">
        <authorList>
            <person name="Rey-Velasco X."/>
        </authorList>
    </citation>
    <scope>NUCLEOTIDE SEQUENCE [LARGE SCALE GENOMIC DNA]</scope>
    <source>
        <strain evidence="2 3">F117</strain>
    </source>
</reference>
<organism evidence="2 3">
    <name type="scientific">Autumnicola musiva</name>
    <dbReference type="NCBI Taxonomy" id="3075589"/>
    <lineage>
        <taxon>Bacteria</taxon>
        <taxon>Pseudomonadati</taxon>
        <taxon>Bacteroidota</taxon>
        <taxon>Flavobacteriia</taxon>
        <taxon>Flavobacteriales</taxon>
        <taxon>Flavobacteriaceae</taxon>
        <taxon>Autumnicola</taxon>
    </lineage>
</organism>
<accession>A0ABU3D0L4</accession>
<evidence type="ECO:0000313" key="2">
    <source>
        <dbReference type="EMBL" id="MDT0675085.1"/>
    </source>
</evidence>
<evidence type="ECO:0000313" key="3">
    <source>
        <dbReference type="Proteomes" id="UP001262582"/>
    </source>
</evidence>
<dbReference type="RefSeq" id="WP_311501530.1">
    <property type="nucleotide sequence ID" value="NZ_JAVRHK010000001.1"/>
</dbReference>
<comment type="caution">
    <text evidence="2">The sequence shown here is derived from an EMBL/GenBank/DDBJ whole genome shotgun (WGS) entry which is preliminary data.</text>
</comment>
<sequence>MLLKLSIKILFIAVELFLGFYSIILSDSLLVKFIFFAVTAVMIAFAVTKIVNKLLPVDKDYISLEKQEQMDDK</sequence>
<gene>
    <name evidence="2" type="ORF">RM539_00620</name>
</gene>
<keyword evidence="1" id="KW-0472">Membrane</keyword>
<keyword evidence="3" id="KW-1185">Reference proteome</keyword>
<name>A0ABU3D0L4_9FLAO</name>
<keyword evidence="1" id="KW-0812">Transmembrane</keyword>